<dbReference type="InterPro" id="IPR011050">
    <property type="entry name" value="Pectin_lyase_fold/virulence"/>
</dbReference>
<dbReference type="SUPFAM" id="SSF51126">
    <property type="entry name" value="Pectin lyase-like"/>
    <property type="match status" value="1"/>
</dbReference>
<dbReference type="RefSeq" id="WP_188976953.1">
    <property type="nucleotide sequence ID" value="NZ_BMPG01000001.1"/>
</dbReference>
<feature type="domain" description="Pel9A-like right handed beta-helix region" evidence="11">
    <location>
        <begin position="69"/>
        <end position="128"/>
    </location>
</feature>
<dbReference type="InterPro" id="IPR012334">
    <property type="entry name" value="Pectin_lyas_fold"/>
</dbReference>
<keyword evidence="3" id="KW-0964">Secreted</keyword>
<evidence type="ECO:0000259" key="11">
    <source>
        <dbReference type="Pfam" id="PF22842"/>
    </source>
</evidence>
<dbReference type="GO" id="GO:0046872">
    <property type="term" value="F:metal ion binding"/>
    <property type="evidence" value="ECO:0007669"/>
    <property type="project" value="UniProtKB-KW"/>
</dbReference>
<feature type="region of interest" description="Disordered" evidence="9">
    <location>
        <begin position="1"/>
        <end position="28"/>
    </location>
</feature>
<evidence type="ECO:0000256" key="7">
    <source>
        <dbReference type="ARBA" id="ARBA00023239"/>
    </source>
</evidence>
<comment type="cofactor">
    <cofactor evidence="1">
        <name>Ca(2+)</name>
        <dbReference type="ChEBI" id="CHEBI:29108"/>
    </cofactor>
</comment>
<evidence type="ECO:0000256" key="9">
    <source>
        <dbReference type="SAM" id="MobiDB-lite"/>
    </source>
</evidence>
<sequence>MTARRPSDDADSDAGSDESGEPSGVSRRAAVGLAVGLAGALAGCPRPGDPAANETTTTGEPTTTEEPTPIPDPRAYYVSPDGDDGNQGSDDQPFASLRRAFRAVAPGDSVYLRGGTHRVAGHVRLTSVEGTPNAPVTVASAPGEAATIDFVEETVGGLQIRNCEHVHVRDLTVENAPSDGVLVTDGSRNITIEDVVVTGSGGDRNASGTGVLLYDTTDCTVRRVVSRRNYDPSSGGGNADGFDVGQSPGAVVEDCVAHGNSDDGFDLWEGVDITLRRCVAFENGWDPDGNPAGDGNGFKLGGGSLPSGDSRVERCVAYRNRRRGFDDNTATRALTVYNCTAWDNPTGFRFDCQSGRSCPAHVLRNNLNQDGRISTASGVDDDVNSWTLDVDDPGFASTDPSSRDFLALTADSPAVDAGTDVGLAYVGDAPDLGAYERRSE</sequence>
<reference evidence="12" key="2">
    <citation type="submission" date="2020-09" db="EMBL/GenBank/DDBJ databases">
        <authorList>
            <person name="Sun Q."/>
            <person name="Ohkuma M."/>
        </authorList>
    </citation>
    <scope>NUCLEOTIDE SEQUENCE</scope>
    <source>
        <strain evidence="12">JCM 19596</strain>
    </source>
</reference>
<dbReference type="InterPro" id="IPR053868">
    <property type="entry name" value="Pel9A-like_beta_helix"/>
</dbReference>
<feature type="domain" description="Right handed beta helix" evidence="10">
    <location>
        <begin position="157"/>
        <end position="340"/>
    </location>
</feature>
<evidence type="ECO:0000256" key="8">
    <source>
        <dbReference type="ARBA" id="ARBA00038263"/>
    </source>
</evidence>
<gene>
    <name evidence="12" type="primary">pel</name>
    <name evidence="12" type="ORF">GCM10009039_12600</name>
</gene>
<comment type="caution">
    <text evidence="12">The sequence shown here is derived from an EMBL/GenBank/DDBJ whole genome shotgun (WGS) entry which is preliminary data.</text>
</comment>
<keyword evidence="6" id="KW-0106">Calcium</keyword>
<keyword evidence="7 12" id="KW-0456">Lyase</keyword>
<feature type="region of interest" description="Disordered" evidence="9">
    <location>
        <begin position="40"/>
        <end position="93"/>
    </location>
</feature>
<dbReference type="Pfam" id="PF22842">
    <property type="entry name" value="Pel9A-like_beta_helix"/>
    <property type="match status" value="1"/>
</dbReference>
<comment type="subcellular location">
    <subcellularLocation>
        <location evidence="2">Secreted</location>
    </subcellularLocation>
</comment>
<name>A0A830FAR1_9EURY</name>
<organism evidence="12 13">
    <name type="scientific">Halocalculus aciditolerans</name>
    <dbReference type="NCBI Taxonomy" id="1383812"/>
    <lineage>
        <taxon>Archaea</taxon>
        <taxon>Methanobacteriati</taxon>
        <taxon>Methanobacteriota</taxon>
        <taxon>Stenosarchaea group</taxon>
        <taxon>Halobacteria</taxon>
        <taxon>Halobacteriales</taxon>
        <taxon>Halobacteriaceae</taxon>
        <taxon>Halocalculus</taxon>
    </lineage>
</organism>
<dbReference type="Proteomes" id="UP000607197">
    <property type="component" value="Unassembled WGS sequence"/>
</dbReference>
<dbReference type="Pfam" id="PF13229">
    <property type="entry name" value="Beta_helix"/>
    <property type="match status" value="1"/>
</dbReference>
<protein>
    <submittedName>
        <fullName evidence="12">Pectate lyase</fullName>
    </submittedName>
</protein>
<reference evidence="12" key="1">
    <citation type="journal article" date="2014" name="Int. J. Syst. Evol. Microbiol.">
        <title>Complete genome sequence of Corynebacterium casei LMG S-19264T (=DSM 44701T), isolated from a smear-ripened cheese.</title>
        <authorList>
            <consortium name="US DOE Joint Genome Institute (JGI-PGF)"/>
            <person name="Walter F."/>
            <person name="Albersmeier A."/>
            <person name="Kalinowski J."/>
            <person name="Ruckert C."/>
        </authorList>
    </citation>
    <scope>NUCLEOTIDE SEQUENCE</scope>
    <source>
        <strain evidence="12">JCM 19596</strain>
    </source>
</reference>
<dbReference type="InterPro" id="IPR052052">
    <property type="entry name" value="Polysaccharide_Lyase_9"/>
</dbReference>
<evidence type="ECO:0000256" key="5">
    <source>
        <dbReference type="ARBA" id="ARBA00022729"/>
    </source>
</evidence>
<keyword evidence="13" id="KW-1185">Reference proteome</keyword>
<accession>A0A830FAR1</accession>
<evidence type="ECO:0000256" key="6">
    <source>
        <dbReference type="ARBA" id="ARBA00022837"/>
    </source>
</evidence>
<keyword evidence="4" id="KW-0479">Metal-binding</keyword>
<evidence type="ECO:0000256" key="1">
    <source>
        <dbReference type="ARBA" id="ARBA00001913"/>
    </source>
</evidence>
<dbReference type="PANTHER" id="PTHR40088:SF1">
    <property type="entry name" value="PECTATE LYASE PEL9"/>
    <property type="match status" value="1"/>
</dbReference>
<comment type="similarity">
    <text evidence="8">Belongs to the polysaccharide lyase 9 family.</text>
</comment>
<feature type="compositionally biased region" description="Acidic residues" evidence="9">
    <location>
        <begin position="9"/>
        <end position="20"/>
    </location>
</feature>
<feature type="compositionally biased region" description="Low complexity" evidence="9">
    <location>
        <begin position="54"/>
        <end position="67"/>
    </location>
</feature>
<proteinExistence type="inferred from homology"/>
<dbReference type="InterPro" id="IPR006626">
    <property type="entry name" value="PbH1"/>
</dbReference>
<keyword evidence="5" id="KW-0732">Signal</keyword>
<dbReference type="EMBL" id="BMPG01000001">
    <property type="protein sequence ID" value="GGL55900.1"/>
    <property type="molecule type" value="Genomic_DNA"/>
</dbReference>
<dbReference type="GO" id="GO:0016837">
    <property type="term" value="F:carbon-oxygen lyase activity, acting on polysaccharides"/>
    <property type="evidence" value="ECO:0007669"/>
    <property type="project" value="TreeGrafter"/>
</dbReference>
<dbReference type="PANTHER" id="PTHR40088">
    <property type="entry name" value="PECTATE LYASE (EUROFUNG)"/>
    <property type="match status" value="1"/>
</dbReference>
<dbReference type="Gene3D" id="2.160.20.10">
    <property type="entry name" value="Single-stranded right-handed beta-helix, Pectin lyase-like"/>
    <property type="match status" value="1"/>
</dbReference>
<dbReference type="GO" id="GO:0005576">
    <property type="term" value="C:extracellular region"/>
    <property type="evidence" value="ECO:0007669"/>
    <property type="project" value="UniProtKB-SubCell"/>
</dbReference>
<evidence type="ECO:0000256" key="4">
    <source>
        <dbReference type="ARBA" id="ARBA00022723"/>
    </source>
</evidence>
<dbReference type="InterPro" id="IPR039448">
    <property type="entry name" value="Beta_helix"/>
</dbReference>
<evidence type="ECO:0000256" key="2">
    <source>
        <dbReference type="ARBA" id="ARBA00004613"/>
    </source>
</evidence>
<evidence type="ECO:0000313" key="13">
    <source>
        <dbReference type="Proteomes" id="UP000607197"/>
    </source>
</evidence>
<dbReference type="OrthoDB" id="346074at2157"/>
<dbReference type="AlphaFoldDB" id="A0A830FAR1"/>
<evidence type="ECO:0000313" key="12">
    <source>
        <dbReference type="EMBL" id="GGL55900.1"/>
    </source>
</evidence>
<dbReference type="SMART" id="SM00710">
    <property type="entry name" value="PbH1"/>
    <property type="match status" value="7"/>
</dbReference>
<evidence type="ECO:0000256" key="3">
    <source>
        <dbReference type="ARBA" id="ARBA00022525"/>
    </source>
</evidence>
<evidence type="ECO:0000259" key="10">
    <source>
        <dbReference type="Pfam" id="PF13229"/>
    </source>
</evidence>